<dbReference type="FunFam" id="2.60.40.10:FF:000096">
    <property type="entry name" value="filamin-C isoform X2"/>
    <property type="match status" value="1"/>
</dbReference>
<dbReference type="EMBL" id="JABWUV010000013">
    <property type="protein sequence ID" value="KAF6310438.1"/>
    <property type="molecule type" value="Genomic_DNA"/>
</dbReference>
<evidence type="ECO:0000256" key="2">
    <source>
        <dbReference type="ARBA" id="ARBA00009238"/>
    </source>
</evidence>
<evidence type="ECO:0000256" key="9">
    <source>
        <dbReference type="PROSITE-ProRule" id="PRU00087"/>
    </source>
</evidence>
<keyword evidence="6" id="KW-0832">Ubl conjugation</keyword>
<feature type="repeat" description="Filamin" evidence="9">
    <location>
        <begin position="251"/>
        <end position="343"/>
    </location>
</feature>
<keyword evidence="7" id="KW-0009">Actin-binding</keyword>
<keyword evidence="11" id="KW-1185">Reference proteome</keyword>
<protein>
    <submittedName>
        <fullName evidence="10">Filamin B</fullName>
    </submittedName>
</protein>
<keyword evidence="5" id="KW-0677">Repeat</keyword>
<dbReference type="PROSITE" id="PS50194">
    <property type="entry name" value="FILAMIN_REPEAT"/>
    <property type="match status" value="5"/>
</dbReference>
<evidence type="ECO:0000256" key="4">
    <source>
        <dbReference type="ARBA" id="ARBA00022553"/>
    </source>
</evidence>
<dbReference type="AlphaFoldDB" id="A0A7J7UC81"/>
<dbReference type="InterPro" id="IPR017868">
    <property type="entry name" value="Filamin/ABP280_repeat-like"/>
</dbReference>
<keyword evidence="3" id="KW-0963">Cytoplasm</keyword>
<dbReference type="FunFam" id="2.60.40.10:FF:000102">
    <property type="entry name" value="filamin-B isoform X2"/>
    <property type="match status" value="1"/>
</dbReference>
<dbReference type="PANTHER" id="PTHR38537:SF7">
    <property type="entry name" value="FILAMIN-B"/>
    <property type="match status" value="1"/>
</dbReference>
<feature type="repeat" description="Filamin" evidence="9">
    <location>
        <begin position="60"/>
        <end position="152"/>
    </location>
</feature>
<dbReference type="SMART" id="SM00557">
    <property type="entry name" value="IG_FLMN"/>
    <property type="match status" value="5"/>
</dbReference>
<feature type="repeat" description="Filamin" evidence="9">
    <location>
        <begin position="379"/>
        <end position="473"/>
    </location>
</feature>
<keyword evidence="8" id="KW-0206">Cytoskeleton</keyword>
<comment type="similarity">
    <text evidence="2">Belongs to the filamin family.</text>
</comment>
<dbReference type="FunFam" id="2.60.40.10:FF:000007">
    <property type="entry name" value="Filamin-B isoform C"/>
    <property type="match status" value="1"/>
</dbReference>
<dbReference type="FunFam" id="2.60.40.10:FF:000092">
    <property type="entry name" value="Filamin-B isoform B"/>
    <property type="match status" value="1"/>
</dbReference>
<evidence type="ECO:0000256" key="6">
    <source>
        <dbReference type="ARBA" id="ARBA00022843"/>
    </source>
</evidence>
<dbReference type="Proteomes" id="UP000527355">
    <property type="component" value="Unassembled WGS sequence"/>
</dbReference>
<dbReference type="InterPro" id="IPR001298">
    <property type="entry name" value="Filamin/ABP280_rpt"/>
</dbReference>
<evidence type="ECO:0000256" key="7">
    <source>
        <dbReference type="ARBA" id="ARBA00023203"/>
    </source>
</evidence>
<dbReference type="GO" id="GO:0030036">
    <property type="term" value="P:actin cytoskeleton organization"/>
    <property type="evidence" value="ECO:0007669"/>
    <property type="project" value="InterPro"/>
</dbReference>
<evidence type="ECO:0000256" key="8">
    <source>
        <dbReference type="ARBA" id="ARBA00023212"/>
    </source>
</evidence>
<dbReference type="InterPro" id="IPR013783">
    <property type="entry name" value="Ig-like_fold"/>
</dbReference>
<evidence type="ECO:0000313" key="10">
    <source>
        <dbReference type="EMBL" id="KAF6310438.1"/>
    </source>
</evidence>
<evidence type="ECO:0000313" key="11">
    <source>
        <dbReference type="Proteomes" id="UP000527355"/>
    </source>
</evidence>
<evidence type="ECO:0000256" key="1">
    <source>
        <dbReference type="ARBA" id="ARBA00004245"/>
    </source>
</evidence>
<feature type="repeat" description="Filamin" evidence="9">
    <location>
        <begin position="1"/>
        <end position="57"/>
    </location>
</feature>
<dbReference type="VEuPathDB" id="HostDB:GeneID_118667944"/>
<dbReference type="Pfam" id="PF00630">
    <property type="entry name" value="Filamin"/>
    <property type="match status" value="5"/>
</dbReference>
<dbReference type="Gene3D" id="2.60.40.10">
    <property type="entry name" value="Immunoglobulins"/>
    <property type="match status" value="5"/>
</dbReference>
<dbReference type="SUPFAM" id="SSF81296">
    <property type="entry name" value="E set domains"/>
    <property type="match status" value="5"/>
</dbReference>
<organism evidence="10 11">
    <name type="scientific">Myotis myotis</name>
    <name type="common">Greater mouse-eared bat</name>
    <name type="synonym">Vespertilio myotis</name>
    <dbReference type="NCBI Taxonomy" id="51298"/>
    <lineage>
        <taxon>Eukaryota</taxon>
        <taxon>Metazoa</taxon>
        <taxon>Chordata</taxon>
        <taxon>Craniata</taxon>
        <taxon>Vertebrata</taxon>
        <taxon>Euteleostomi</taxon>
        <taxon>Mammalia</taxon>
        <taxon>Eutheria</taxon>
        <taxon>Laurasiatheria</taxon>
        <taxon>Chiroptera</taxon>
        <taxon>Yangochiroptera</taxon>
        <taxon>Vespertilionidae</taxon>
        <taxon>Myotis</taxon>
    </lineage>
</organism>
<dbReference type="PANTHER" id="PTHR38537">
    <property type="entry name" value="JITTERBUG, ISOFORM N"/>
    <property type="match status" value="1"/>
</dbReference>
<accession>A0A7J7UC81</accession>
<comment type="subcellular location">
    <subcellularLocation>
        <location evidence="1">Cytoplasm</location>
        <location evidence="1">Cytoskeleton</location>
    </subcellularLocation>
</comment>
<dbReference type="GO" id="GO:0005856">
    <property type="term" value="C:cytoskeleton"/>
    <property type="evidence" value="ECO:0007669"/>
    <property type="project" value="UniProtKB-SubCell"/>
</dbReference>
<reference evidence="10 11" key="1">
    <citation type="journal article" date="2020" name="Nature">
        <title>Six reference-quality genomes reveal evolution of bat adaptations.</title>
        <authorList>
            <person name="Jebb D."/>
            <person name="Huang Z."/>
            <person name="Pippel M."/>
            <person name="Hughes G.M."/>
            <person name="Lavrichenko K."/>
            <person name="Devanna P."/>
            <person name="Winkler S."/>
            <person name="Jermiin L.S."/>
            <person name="Skirmuntt E.C."/>
            <person name="Katzourakis A."/>
            <person name="Burkitt-Gray L."/>
            <person name="Ray D.A."/>
            <person name="Sullivan K.A.M."/>
            <person name="Roscito J.G."/>
            <person name="Kirilenko B.M."/>
            <person name="Davalos L.M."/>
            <person name="Corthals A.P."/>
            <person name="Power M.L."/>
            <person name="Jones G."/>
            <person name="Ransome R.D."/>
            <person name="Dechmann D.K.N."/>
            <person name="Locatelli A.G."/>
            <person name="Puechmaille S.J."/>
            <person name="Fedrigo O."/>
            <person name="Jarvis E.D."/>
            <person name="Hiller M."/>
            <person name="Vernes S.C."/>
            <person name="Myers E.W."/>
            <person name="Teeling E.C."/>
        </authorList>
    </citation>
    <scope>NUCLEOTIDE SEQUENCE [LARGE SCALE GENOMIC DNA]</scope>
    <source>
        <strain evidence="10">MMyoMyo1</strain>
        <tissue evidence="10">Flight muscle</tissue>
    </source>
</reference>
<gene>
    <name evidence="10" type="ORF">mMyoMyo1_005211</name>
</gene>
<dbReference type="InterPro" id="IPR014756">
    <property type="entry name" value="Ig_E-set"/>
</dbReference>
<name>A0A7J7UC81_MYOMY</name>
<dbReference type="GO" id="GO:0051015">
    <property type="term" value="F:actin filament binding"/>
    <property type="evidence" value="ECO:0007669"/>
    <property type="project" value="InterPro"/>
</dbReference>
<evidence type="ECO:0000256" key="5">
    <source>
        <dbReference type="ARBA" id="ARBA00022737"/>
    </source>
</evidence>
<sequence>MSAHVTSPSGRVTEAEIVPVGKNSHCVRFVPQEMGVHTVSVKYRGQHVTGSPFQFTVGPLGEGGAHKVRAGGPGLERGEAGVPAEFSIWTREAGAGGLSIAVEGPSKAEITFDDHKNGSCGVSYIAQEPGNYEVSIKFNDEHIPESPYLVPVIAPSDDARRLTVMSLQESGLKVNQPASFAIRLNGAKGKIDAKVHSPSGAVEECHVSELEPDKYAVRFIPHENGVHTIDVKFNGSHVVGSPFKVRVGEPGQAGNPALVSAYGAGLEGGTTGIQSEFYINTTRAGPGTLSVTIEGPSKVKMDCQETPEGYKVMYTPMAPGNYLIGVKYGGPNHIVGSPFKAKVTGQRLVSPGLANETSSILVESVTRSSTETCYSAIPKASSDASKVTSKGAGLSKAFVGQKSSFLVDCSKAGSNMLLIGVHGPTTPCEEVSMKHVGSQQYNVTYVVKEKGEYVLAVKWGEEHIPGSPFHITVP</sequence>
<proteinExistence type="inferred from homology"/>
<keyword evidence="4" id="KW-0597">Phosphoprotein</keyword>
<dbReference type="InterPro" id="IPR044801">
    <property type="entry name" value="Filamin"/>
</dbReference>
<feature type="repeat" description="Filamin" evidence="9">
    <location>
        <begin position="154"/>
        <end position="247"/>
    </location>
</feature>
<evidence type="ECO:0000256" key="3">
    <source>
        <dbReference type="ARBA" id="ARBA00022490"/>
    </source>
</evidence>
<comment type="caution">
    <text evidence="10">The sequence shown here is derived from an EMBL/GenBank/DDBJ whole genome shotgun (WGS) entry which is preliminary data.</text>
</comment>